<comment type="caution">
    <text evidence="1">The sequence shown here is derived from an EMBL/GenBank/DDBJ whole genome shotgun (WGS) entry which is preliminary data.</text>
</comment>
<protein>
    <recommendedName>
        <fullName evidence="3">Adhesin domain-containing protein</fullName>
    </recommendedName>
</protein>
<dbReference type="Proteomes" id="UP000052008">
    <property type="component" value="Unassembled WGS sequence"/>
</dbReference>
<accession>A0A0S7WPH4</accession>
<organism evidence="1 2">
    <name type="scientific">candidate division TA06 bacterium DG_24</name>
    <dbReference type="NCBI Taxonomy" id="1703770"/>
    <lineage>
        <taxon>Bacteria</taxon>
        <taxon>Bacteria division TA06</taxon>
    </lineage>
</organism>
<evidence type="ECO:0000313" key="2">
    <source>
        <dbReference type="Proteomes" id="UP000052008"/>
    </source>
</evidence>
<reference evidence="1 2" key="1">
    <citation type="journal article" date="2015" name="Microbiome">
        <title>Genomic resolution of linkages in carbon, nitrogen, and sulfur cycling among widespread estuary sediment bacteria.</title>
        <authorList>
            <person name="Baker B.J."/>
            <person name="Lazar C.S."/>
            <person name="Teske A.P."/>
            <person name="Dick G.J."/>
        </authorList>
    </citation>
    <scope>NUCLEOTIDE SEQUENCE [LARGE SCALE GENOMIC DNA]</scope>
    <source>
        <strain evidence="1">DG_24</strain>
    </source>
</reference>
<dbReference type="AlphaFoldDB" id="A0A0S7WPH4"/>
<evidence type="ECO:0008006" key="3">
    <source>
        <dbReference type="Google" id="ProtNLM"/>
    </source>
</evidence>
<evidence type="ECO:0000313" key="1">
    <source>
        <dbReference type="EMBL" id="KPJ52049.1"/>
    </source>
</evidence>
<gene>
    <name evidence="1" type="ORF">AMJ39_08775</name>
</gene>
<sequence>MNRHGAILVVVLLVSILAVGCEDEPTSISDQQYSEVVEGDFAVGDSSTLTVENFVGSVDVRPGDVGIIRVVATRWAEREADLAEIEVEMIAVPGGVRIVTENPLELDDVSVDLEITTPSDTRPTLQNGVGSTNYVGRAEGACYFQTGVGSITLQLSADVNVAVQLAVGVGSINVAFPVVGEVSEQLVSGIIGTGLDGQIYAQVGVGTMRLVPQ</sequence>
<dbReference type="EMBL" id="LIZS01000080">
    <property type="protein sequence ID" value="KPJ52049.1"/>
    <property type="molecule type" value="Genomic_DNA"/>
</dbReference>
<dbReference type="PROSITE" id="PS51257">
    <property type="entry name" value="PROKAR_LIPOPROTEIN"/>
    <property type="match status" value="1"/>
</dbReference>
<proteinExistence type="predicted"/>
<dbReference type="STRING" id="1703770.AMJ39_08775"/>
<name>A0A0S7WPH4_UNCT6</name>